<dbReference type="Proteomes" id="UP001253193">
    <property type="component" value="Unassembled WGS sequence"/>
</dbReference>
<gene>
    <name evidence="1" type="ORF">QX249_28650</name>
</gene>
<comment type="caution">
    <text evidence="1">The sequence shown here is derived from an EMBL/GenBank/DDBJ whole genome shotgun (WGS) entry which is preliminary data.</text>
</comment>
<proteinExistence type="predicted"/>
<dbReference type="AlphaFoldDB" id="A0AAW8Q910"/>
<dbReference type="RefSeq" id="WP_159404181.1">
    <property type="nucleotide sequence ID" value="NZ_CP034285.1"/>
</dbReference>
<evidence type="ECO:0000313" key="2">
    <source>
        <dbReference type="Proteomes" id="UP001253193"/>
    </source>
</evidence>
<protein>
    <submittedName>
        <fullName evidence="1">Uncharacterized protein</fullName>
    </submittedName>
</protein>
<name>A0AAW8Q910_VIBPH</name>
<sequence length="174" mass="19548">MSSKQNPLAQLAANNLRVGSVIHKFCHFTTPPKDKFLVVVSVDPRLLVLIINSKINQYYIDNGTDQYHVSVPQVDHQFLSHDSFTNCVEAHTAFDCDDIKQDIIDNYTSVFKGWLTDNCLEDVYNAVKNNNIIRRGHQKEIITAIEGRLTHLCSTLGASPSNDDDDILNQSSSN</sequence>
<accession>A0AAW8Q910</accession>
<reference evidence="1" key="1">
    <citation type="submission" date="2023-06" db="EMBL/GenBank/DDBJ databases">
        <title>Genomic Diversity of Vibrio spp. and Metagenomic Analysis of Pathogens in Florida Gulf Coastal Waters Following Hurricane Ian.</title>
        <authorList>
            <person name="Brumfield K.D."/>
        </authorList>
    </citation>
    <scope>NUCLEOTIDE SEQUENCE</scope>
    <source>
        <strain evidence="1">WBS2B-138</strain>
    </source>
</reference>
<evidence type="ECO:0000313" key="1">
    <source>
        <dbReference type="EMBL" id="MDS1824585.1"/>
    </source>
</evidence>
<dbReference type="EMBL" id="JAUHGG010000035">
    <property type="protein sequence ID" value="MDS1824585.1"/>
    <property type="molecule type" value="Genomic_DNA"/>
</dbReference>
<organism evidence="1 2">
    <name type="scientific">Vibrio parahaemolyticus</name>
    <dbReference type="NCBI Taxonomy" id="670"/>
    <lineage>
        <taxon>Bacteria</taxon>
        <taxon>Pseudomonadati</taxon>
        <taxon>Pseudomonadota</taxon>
        <taxon>Gammaproteobacteria</taxon>
        <taxon>Vibrionales</taxon>
        <taxon>Vibrionaceae</taxon>
        <taxon>Vibrio</taxon>
    </lineage>
</organism>